<dbReference type="CDD" id="cd00093">
    <property type="entry name" value="HTH_XRE"/>
    <property type="match status" value="1"/>
</dbReference>
<dbReference type="GO" id="GO:0003677">
    <property type="term" value="F:DNA binding"/>
    <property type="evidence" value="ECO:0007669"/>
    <property type="project" value="InterPro"/>
</dbReference>
<dbReference type="Proteomes" id="UP000441585">
    <property type="component" value="Unassembled WGS sequence"/>
</dbReference>
<evidence type="ECO:0000313" key="2">
    <source>
        <dbReference type="EMBL" id="MRX56737.1"/>
    </source>
</evidence>
<dbReference type="AlphaFoldDB" id="A0A6I2MHX8"/>
<evidence type="ECO:0000259" key="1">
    <source>
        <dbReference type="SMART" id="SM00530"/>
    </source>
</evidence>
<sequence>MDWFGLGKKRSKLGKWLDRHGVSQSEFSKISGVSRPTVTRLCSDDDHQPNMSTARKILKGLRKLDDKVNYDDFWSM</sequence>
<accession>A0A6I2MHX8</accession>
<name>A0A6I2MHX8_9BACI</name>
<comment type="caution">
    <text evidence="2">The sequence shown here is derived from an EMBL/GenBank/DDBJ whole genome shotgun (WGS) entry which is preliminary data.</text>
</comment>
<evidence type="ECO:0000313" key="3">
    <source>
        <dbReference type="Proteomes" id="UP000441585"/>
    </source>
</evidence>
<dbReference type="SUPFAM" id="SSF47413">
    <property type="entry name" value="lambda repressor-like DNA-binding domains"/>
    <property type="match status" value="1"/>
</dbReference>
<dbReference type="InterPro" id="IPR001387">
    <property type="entry name" value="Cro/C1-type_HTH"/>
</dbReference>
<feature type="domain" description="HTH cro/C1-type" evidence="1">
    <location>
        <begin position="12"/>
        <end position="68"/>
    </location>
</feature>
<organism evidence="2 3">
    <name type="scientific">Metabacillus idriensis</name>
    <dbReference type="NCBI Taxonomy" id="324768"/>
    <lineage>
        <taxon>Bacteria</taxon>
        <taxon>Bacillati</taxon>
        <taxon>Bacillota</taxon>
        <taxon>Bacilli</taxon>
        <taxon>Bacillales</taxon>
        <taxon>Bacillaceae</taxon>
        <taxon>Metabacillus</taxon>
    </lineage>
</organism>
<dbReference type="InterPro" id="IPR010982">
    <property type="entry name" value="Lambda_DNA-bd_dom_sf"/>
</dbReference>
<dbReference type="EMBL" id="WKKF01000016">
    <property type="protein sequence ID" value="MRX56737.1"/>
    <property type="molecule type" value="Genomic_DNA"/>
</dbReference>
<dbReference type="Gene3D" id="1.10.260.40">
    <property type="entry name" value="lambda repressor-like DNA-binding domains"/>
    <property type="match status" value="1"/>
</dbReference>
<dbReference type="Pfam" id="PF01381">
    <property type="entry name" value="HTH_3"/>
    <property type="match status" value="1"/>
</dbReference>
<proteinExistence type="predicted"/>
<keyword evidence="3" id="KW-1185">Reference proteome</keyword>
<gene>
    <name evidence="2" type="ORF">GJU41_22600</name>
</gene>
<dbReference type="SMART" id="SM00530">
    <property type="entry name" value="HTH_XRE"/>
    <property type="match status" value="1"/>
</dbReference>
<reference evidence="2 3" key="1">
    <citation type="submission" date="2019-11" db="EMBL/GenBank/DDBJ databases">
        <title>Bacillus idriensis genome.</title>
        <authorList>
            <person name="Konopka E.N."/>
            <person name="Newman J.D."/>
        </authorList>
    </citation>
    <scope>NUCLEOTIDE SEQUENCE [LARGE SCALE GENOMIC DNA]</scope>
    <source>
        <strain evidence="2 3">DSM 19097</strain>
    </source>
</reference>
<protein>
    <submittedName>
        <fullName evidence="2">Helix-turn-helix domain-containing protein</fullName>
    </submittedName>
</protein>